<keyword evidence="1" id="KW-0805">Transcription regulation</keyword>
<dbReference type="Pfam" id="PF12625">
    <property type="entry name" value="Arabinose_bd"/>
    <property type="match status" value="1"/>
</dbReference>
<dbReference type="InterPro" id="IPR018060">
    <property type="entry name" value="HTH_AraC"/>
</dbReference>
<organism evidence="5 6">
    <name type="scientific">Paucimonas lemoignei</name>
    <name type="common">Pseudomonas lemoignei</name>
    <dbReference type="NCBI Taxonomy" id="29443"/>
    <lineage>
        <taxon>Bacteria</taxon>
        <taxon>Pseudomonadati</taxon>
        <taxon>Pseudomonadota</taxon>
        <taxon>Betaproteobacteria</taxon>
        <taxon>Burkholderiales</taxon>
        <taxon>Burkholderiaceae</taxon>
        <taxon>Paucimonas</taxon>
    </lineage>
</organism>
<dbReference type="AlphaFoldDB" id="A0A4R3HUK5"/>
<sequence>MTVKLPLLNERIYAPYKIAALVETLGEQGISTEESLQGSGITEAEMYAADTLTSVRQYFAVCKNAVQLSHDPATPFQVGMRMHLSAYGMYGYALLCSETIRDFFDLGVKYHKLATPTLAIQWREEPGFAIWWFPENFISAPSKELRQFLIEQQLAQHVTHLRDVVSPECVPQKIHVSHPAPPHADLYEKYLGCPTYFDQPVSEIYYDSSILDRKPQLAHRLTSTLLQETCDRLIGQAKVSAGVAGEVYQILMRTPGQFPGMDEVADALHMTSRTLRRKLEAEGMSFVEILNDVRCSLATEYLQTTKLSTDDIATLLGFSDAANFRQAFKKWTGKAPSAYRK</sequence>
<reference evidence="5 6" key="1">
    <citation type="submission" date="2019-03" db="EMBL/GenBank/DDBJ databases">
        <title>Genomic Encyclopedia of Type Strains, Phase IV (KMG-IV): sequencing the most valuable type-strain genomes for metagenomic binning, comparative biology and taxonomic classification.</title>
        <authorList>
            <person name="Goeker M."/>
        </authorList>
    </citation>
    <scope>NUCLEOTIDE SEQUENCE [LARGE SCALE GENOMIC DNA]</scope>
    <source>
        <strain evidence="5 6">DSM 7445</strain>
    </source>
</reference>
<dbReference type="SUPFAM" id="SSF46689">
    <property type="entry name" value="Homeodomain-like"/>
    <property type="match status" value="1"/>
</dbReference>
<evidence type="ECO:0000256" key="1">
    <source>
        <dbReference type="ARBA" id="ARBA00023015"/>
    </source>
</evidence>
<keyword evidence="2 5" id="KW-0238">DNA-binding</keyword>
<gene>
    <name evidence="5" type="ORF">EDC30_109162</name>
</gene>
<evidence type="ECO:0000256" key="2">
    <source>
        <dbReference type="ARBA" id="ARBA00023125"/>
    </source>
</evidence>
<dbReference type="InterPro" id="IPR009057">
    <property type="entry name" value="Homeodomain-like_sf"/>
</dbReference>
<keyword evidence="6" id="KW-1185">Reference proteome</keyword>
<dbReference type="PANTHER" id="PTHR47894:SF1">
    <property type="entry name" value="HTH-TYPE TRANSCRIPTIONAL REGULATOR VQSM"/>
    <property type="match status" value="1"/>
</dbReference>
<protein>
    <submittedName>
        <fullName evidence="5">AraC-like DNA-binding protein</fullName>
    </submittedName>
</protein>
<feature type="domain" description="HTH araC/xylS-type" evidence="4">
    <location>
        <begin position="245"/>
        <end position="341"/>
    </location>
</feature>
<dbReference type="OrthoDB" id="6506763at2"/>
<dbReference type="GO" id="GO:0003700">
    <property type="term" value="F:DNA-binding transcription factor activity"/>
    <property type="evidence" value="ECO:0007669"/>
    <property type="project" value="InterPro"/>
</dbReference>
<dbReference type="Proteomes" id="UP000295382">
    <property type="component" value="Unassembled WGS sequence"/>
</dbReference>
<dbReference type="PROSITE" id="PS01124">
    <property type="entry name" value="HTH_ARAC_FAMILY_2"/>
    <property type="match status" value="1"/>
</dbReference>
<proteinExistence type="predicted"/>
<comment type="caution">
    <text evidence="5">The sequence shown here is derived from an EMBL/GenBank/DDBJ whole genome shotgun (WGS) entry which is preliminary data.</text>
</comment>
<evidence type="ECO:0000313" key="5">
    <source>
        <dbReference type="EMBL" id="TCS35861.1"/>
    </source>
</evidence>
<evidence type="ECO:0000259" key="4">
    <source>
        <dbReference type="PROSITE" id="PS01124"/>
    </source>
</evidence>
<accession>A0A4R3HUK5</accession>
<dbReference type="GO" id="GO:0000976">
    <property type="term" value="F:transcription cis-regulatory region binding"/>
    <property type="evidence" value="ECO:0007669"/>
    <property type="project" value="TreeGrafter"/>
</dbReference>
<dbReference type="RefSeq" id="WP_132259535.1">
    <property type="nucleotide sequence ID" value="NZ_SLZQ01000009.1"/>
</dbReference>
<dbReference type="SMART" id="SM00342">
    <property type="entry name" value="HTH_ARAC"/>
    <property type="match status" value="1"/>
</dbReference>
<dbReference type="Gene3D" id="1.10.10.60">
    <property type="entry name" value="Homeodomain-like"/>
    <property type="match status" value="1"/>
</dbReference>
<dbReference type="PANTHER" id="PTHR47894">
    <property type="entry name" value="HTH-TYPE TRANSCRIPTIONAL REGULATOR GADX"/>
    <property type="match status" value="1"/>
</dbReference>
<dbReference type="Pfam" id="PF12833">
    <property type="entry name" value="HTH_18"/>
    <property type="match status" value="1"/>
</dbReference>
<evidence type="ECO:0000313" key="6">
    <source>
        <dbReference type="Proteomes" id="UP000295382"/>
    </source>
</evidence>
<dbReference type="EMBL" id="SLZQ01000009">
    <property type="protein sequence ID" value="TCS35861.1"/>
    <property type="molecule type" value="Genomic_DNA"/>
</dbReference>
<dbReference type="InterPro" id="IPR032687">
    <property type="entry name" value="AraC-type_N"/>
</dbReference>
<name>A0A4R3HUK5_PAULE</name>
<dbReference type="GO" id="GO:0005829">
    <property type="term" value="C:cytosol"/>
    <property type="evidence" value="ECO:0007669"/>
    <property type="project" value="TreeGrafter"/>
</dbReference>
<keyword evidence="3" id="KW-0804">Transcription</keyword>
<evidence type="ECO:0000256" key="3">
    <source>
        <dbReference type="ARBA" id="ARBA00023163"/>
    </source>
</evidence>